<name>A0A0F7SGA9_PHARH</name>
<evidence type="ECO:0000256" key="10">
    <source>
        <dbReference type="ARBA" id="ARBA00051436"/>
    </source>
</evidence>
<keyword evidence="7" id="KW-0560">Oxidoreductase</keyword>
<feature type="region of interest" description="Disordered" evidence="11">
    <location>
        <begin position="1"/>
        <end position="25"/>
    </location>
</feature>
<dbReference type="GO" id="GO:0004458">
    <property type="term" value="F:D-lactate dehydrogenase (cytochrome) activity"/>
    <property type="evidence" value="ECO:0007669"/>
    <property type="project" value="UniProtKB-EC"/>
</dbReference>
<dbReference type="GO" id="GO:0005739">
    <property type="term" value="C:mitochondrion"/>
    <property type="evidence" value="ECO:0007669"/>
    <property type="project" value="UniProtKB-SubCell"/>
</dbReference>
<dbReference type="PANTHER" id="PTHR11748:SF111">
    <property type="entry name" value="D-LACTATE DEHYDROGENASE, MITOCHONDRIAL-RELATED"/>
    <property type="match status" value="1"/>
</dbReference>
<accession>A0A0F7SGA9</accession>
<dbReference type="Pfam" id="PF01565">
    <property type="entry name" value="FAD_binding_4"/>
    <property type="match status" value="1"/>
</dbReference>
<protein>
    <recommendedName>
        <fullName evidence="9">D-lactate dehydrogenase (cytochrome)</fullName>
        <ecNumber evidence="9">1.1.2.4</ecNumber>
    </recommendedName>
</protein>
<evidence type="ECO:0000256" key="5">
    <source>
        <dbReference type="ARBA" id="ARBA00022827"/>
    </source>
</evidence>
<dbReference type="GO" id="GO:0071949">
    <property type="term" value="F:FAD binding"/>
    <property type="evidence" value="ECO:0007669"/>
    <property type="project" value="InterPro"/>
</dbReference>
<feature type="compositionally biased region" description="Low complexity" evidence="11">
    <location>
        <begin position="1"/>
        <end position="15"/>
    </location>
</feature>
<evidence type="ECO:0000256" key="11">
    <source>
        <dbReference type="SAM" id="MobiDB-lite"/>
    </source>
</evidence>
<comment type="subcellular location">
    <subcellularLocation>
        <location evidence="2">Mitochondrion</location>
    </subcellularLocation>
</comment>
<dbReference type="InterPro" id="IPR004113">
    <property type="entry name" value="FAD-bd_oxidored_4_C"/>
</dbReference>
<dbReference type="InterPro" id="IPR036318">
    <property type="entry name" value="FAD-bd_PCMH-like_sf"/>
</dbReference>
<evidence type="ECO:0000256" key="7">
    <source>
        <dbReference type="ARBA" id="ARBA00023002"/>
    </source>
</evidence>
<evidence type="ECO:0000256" key="8">
    <source>
        <dbReference type="ARBA" id="ARBA00023128"/>
    </source>
</evidence>
<dbReference type="InterPro" id="IPR016169">
    <property type="entry name" value="FAD-bd_PCMH_sub2"/>
</dbReference>
<evidence type="ECO:0000256" key="6">
    <source>
        <dbReference type="ARBA" id="ARBA00022946"/>
    </source>
</evidence>
<dbReference type="InterPro" id="IPR006094">
    <property type="entry name" value="Oxid_FAD_bind_N"/>
</dbReference>
<dbReference type="SUPFAM" id="SSF56176">
    <property type="entry name" value="FAD-binding/transporter-associated domain-like"/>
    <property type="match status" value="1"/>
</dbReference>
<dbReference type="InterPro" id="IPR016171">
    <property type="entry name" value="Vanillyl_alc_oxidase_C-sub2"/>
</dbReference>
<dbReference type="Pfam" id="PF02913">
    <property type="entry name" value="FAD-oxidase_C"/>
    <property type="match status" value="1"/>
</dbReference>
<evidence type="ECO:0000259" key="12">
    <source>
        <dbReference type="PROSITE" id="PS51387"/>
    </source>
</evidence>
<keyword evidence="8" id="KW-0496">Mitochondrion</keyword>
<evidence type="ECO:0000256" key="4">
    <source>
        <dbReference type="ARBA" id="ARBA00022630"/>
    </source>
</evidence>
<dbReference type="EMBL" id="LN483116">
    <property type="protein sequence ID" value="CDZ96294.1"/>
    <property type="molecule type" value="Genomic_DNA"/>
</dbReference>
<keyword evidence="6" id="KW-0809">Transit peptide</keyword>
<sequence>MVFSGSAASARSAAGGPPGRLDGVPGYNKVQELSWEVHVSTNQGSSQIRGNRLFTIAITALAASVDPRFGSAKDFEAAVEEIKQVFEKEGSGTDQVSTEPHDLLGHGFSPNTYHAPRVPAVIVYVESNEDVVRVMKIASKYKVPVVPWSGGTSLEGHITAPYGGISVDLSRMDKILELSVPNSDIKVQSGVEWQVINEHLAEQGIKLFFPLDPGPGATIGGMIATGCSGTNAVRYGTAKAEWFLNATVVLPSGEVIKTRSRARKSSAGFDVTKIFIGAEATLRLAPLLPTRVAICSFPDVKQASEAVYEILNAGVPIQCVELCDTIMMKAINQASLTNEKFPMRDSIFFKFQGSEKMMDEAYSMVSEIVPKYGGQDLRAAASKEESDEIWRGRKVAHWSIMALNPGAKSWSTDVCIPVSKLPELIKTTQEDLKECGLTAAVLGHVGDGNFHTGILFENQKEYEIADGAVHRMVERAIALEGTCTGEHGVGVGKKEYLISELGLGTVNLMKTVKNAIDPLGIMNPGKLYPDDLPSEHVVASWGDSAKGA</sequence>
<keyword evidence="4" id="KW-0285">Flavoprotein</keyword>
<dbReference type="InterPro" id="IPR016166">
    <property type="entry name" value="FAD-bd_PCMH"/>
</dbReference>
<dbReference type="PROSITE" id="PS51387">
    <property type="entry name" value="FAD_PCMH"/>
    <property type="match status" value="1"/>
</dbReference>
<evidence type="ECO:0000256" key="9">
    <source>
        <dbReference type="ARBA" id="ARBA00038897"/>
    </source>
</evidence>
<dbReference type="SUPFAM" id="SSF55103">
    <property type="entry name" value="FAD-linked oxidases, C-terminal domain"/>
    <property type="match status" value="1"/>
</dbReference>
<dbReference type="FunFam" id="3.30.70.2740:FF:000001">
    <property type="entry name" value="D-lactate dehydrogenase mitochondrial"/>
    <property type="match status" value="1"/>
</dbReference>
<organism evidence="13">
    <name type="scientific">Phaffia rhodozyma</name>
    <name type="common">Yeast</name>
    <name type="synonym">Xanthophyllomyces dendrorhous</name>
    <dbReference type="NCBI Taxonomy" id="264483"/>
    <lineage>
        <taxon>Eukaryota</taxon>
        <taxon>Fungi</taxon>
        <taxon>Dikarya</taxon>
        <taxon>Basidiomycota</taxon>
        <taxon>Agaricomycotina</taxon>
        <taxon>Tremellomycetes</taxon>
        <taxon>Cystofilobasidiales</taxon>
        <taxon>Mrakiaceae</taxon>
        <taxon>Phaffia</taxon>
    </lineage>
</organism>
<reference evidence="13" key="1">
    <citation type="submission" date="2014-08" db="EMBL/GenBank/DDBJ databases">
        <authorList>
            <person name="Sharma Rahul"/>
            <person name="Thines Marco"/>
        </authorList>
    </citation>
    <scope>NUCLEOTIDE SEQUENCE</scope>
</reference>
<evidence type="ECO:0000313" key="13">
    <source>
        <dbReference type="EMBL" id="CDZ96294.1"/>
    </source>
</evidence>
<evidence type="ECO:0000256" key="1">
    <source>
        <dbReference type="ARBA" id="ARBA00001974"/>
    </source>
</evidence>
<dbReference type="Gene3D" id="1.10.45.10">
    <property type="entry name" value="Vanillyl-alcohol Oxidase, Chain A, domain 4"/>
    <property type="match status" value="1"/>
</dbReference>
<dbReference type="EC" id="1.1.2.4" evidence="9"/>
<dbReference type="Gene3D" id="3.30.70.2740">
    <property type="match status" value="1"/>
</dbReference>
<dbReference type="GO" id="GO:1903457">
    <property type="term" value="P:lactate catabolic process"/>
    <property type="evidence" value="ECO:0007669"/>
    <property type="project" value="TreeGrafter"/>
</dbReference>
<evidence type="ECO:0000256" key="3">
    <source>
        <dbReference type="ARBA" id="ARBA00008000"/>
    </source>
</evidence>
<dbReference type="GO" id="GO:0008720">
    <property type="term" value="F:D-lactate dehydrogenase (NAD+) activity"/>
    <property type="evidence" value="ECO:0007669"/>
    <property type="project" value="TreeGrafter"/>
</dbReference>
<comment type="similarity">
    <text evidence="3">Belongs to the FAD-binding oxidoreductase/transferase type 4 family.</text>
</comment>
<dbReference type="FunFam" id="1.10.45.10:FF:000001">
    <property type="entry name" value="D-lactate dehydrogenase mitochondrial"/>
    <property type="match status" value="1"/>
</dbReference>
<comment type="cofactor">
    <cofactor evidence="1">
        <name>FAD</name>
        <dbReference type="ChEBI" id="CHEBI:57692"/>
    </cofactor>
</comment>
<proteinExistence type="inferred from homology"/>
<feature type="domain" description="FAD-binding PCMH-type" evidence="12">
    <location>
        <begin position="115"/>
        <end position="287"/>
    </location>
</feature>
<dbReference type="Gene3D" id="3.30.465.10">
    <property type="match status" value="1"/>
</dbReference>
<dbReference type="PANTHER" id="PTHR11748">
    <property type="entry name" value="D-LACTATE DEHYDROGENASE"/>
    <property type="match status" value="1"/>
</dbReference>
<dbReference type="AlphaFoldDB" id="A0A0F7SGA9"/>
<evidence type="ECO:0000256" key="2">
    <source>
        <dbReference type="ARBA" id="ARBA00004173"/>
    </source>
</evidence>
<comment type="catalytic activity">
    <reaction evidence="10">
        <text>(R)-lactate + 2 Fe(III)-[cytochrome c] = 2 Fe(II)-[cytochrome c] + pyruvate + 2 H(+)</text>
        <dbReference type="Rhea" id="RHEA:13521"/>
        <dbReference type="Rhea" id="RHEA-COMP:10350"/>
        <dbReference type="Rhea" id="RHEA-COMP:14399"/>
        <dbReference type="ChEBI" id="CHEBI:15361"/>
        <dbReference type="ChEBI" id="CHEBI:15378"/>
        <dbReference type="ChEBI" id="CHEBI:16004"/>
        <dbReference type="ChEBI" id="CHEBI:29033"/>
        <dbReference type="ChEBI" id="CHEBI:29034"/>
        <dbReference type="EC" id="1.1.2.4"/>
    </reaction>
</comment>
<dbReference type="InterPro" id="IPR016164">
    <property type="entry name" value="FAD-linked_Oxase-like_C"/>
</dbReference>
<keyword evidence="5" id="KW-0274">FAD</keyword>